<dbReference type="GO" id="GO:0019305">
    <property type="term" value="P:dTDP-rhamnose biosynthetic process"/>
    <property type="evidence" value="ECO:0007669"/>
    <property type="project" value="TreeGrafter"/>
</dbReference>
<dbReference type="InterPro" id="IPR014710">
    <property type="entry name" value="RmlC-like_jellyroll"/>
</dbReference>
<evidence type="ECO:0000256" key="1">
    <source>
        <dbReference type="ARBA" id="ARBA00010154"/>
    </source>
</evidence>
<dbReference type="GO" id="GO:0008830">
    <property type="term" value="F:dTDP-4-dehydrorhamnose 3,5-epimerase activity"/>
    <property type="evidence" value="ECO:0007669"/>
    <property type="project" value="InterPro"/>
</dbReference>
<organism evidence="4 5">
    <name type="scientific">Catenuloplanes niger</name>
    <dbReference type="NCBI Taxonomy" id="587534"/>
    <lineage>
        <taxon>Bacteria</taxon>
        <taxon>Bacillati</taxon>
        <taxon>Actinomycetota</taxon>
        <taxon>Actinomycetes</taxon>
        <taxon>Micromonosporales</taxon>
        <taxon>Micromonosporaceae</taxon>
        <taxon>Catenuloplanes</taxon>
    </lineage>
</organism>
<evidence type="ECO:0000313" key="4">
    <source>
        <dbReference type="EMBL" id="MDR7325232.1"/>
    </source>
</evidence>
<keyword evidence="5" id="KW-1185">Reference proteome</keyword>
<dbReference type="InterPro" id="IPR011051">
    <property type="entry name" value="RmlC_Cupin_sf"/>
</dbReference>
<dbReference type="Proteomes" id="UP001183629">
    <property type="component" value="Unassembled WGS sequence"/>
</dbReference>
<dbReference type="CDD" id="cd00438">
    <property type="entry name" value="cupin_RmlC"/>
    <property type="match status" value="1"/>
</dbReference>
<reference evidence="4 5" key="1">
    <citation type="submission" date="2023-07" db="EMBL/GenBank/DDBJ databases">
        <title>Sequencing the genomes of 1000 actinobacteria strains.</title>
        <authorList>
            <person name="Klenk H.-P."/>
        </authorList>
    </citation>
    <scope>NUCLEOTIDE SEQUENCE [LARGE SCALE GENOMIC DNA]</scope>
    <source>
        <strain evidence="4 5">DSM 44711</strain>
    </source>
</reference>
<dbReference type="SUPFAM" id="SSF51182">
    <property type="entry name" value="RmlC-like cupins"/>
    <property type="match status" value="1"/>
</dbReference>
<dbReference type="PANTHER" id="PTHR21047">
    <property type="entry name" value="DTDP-6-DEOXY-D-GLUCOSE-3,5 EPIMERASE"/>
    <property type="match status" value="1"/>
</dbReference>
<name>A0AAE3ZUI6_9ACTN</name>
<comment type="similarity">
    <text evidence="1">Belongs to the dTDP-4-dehydrorhamnose 3,5-epimerase family.</text>
</comment>
<protein>
    <submittedName>
        <fullName evidence="4">Epimerase EvaD</fullName>
    </submittedName>
</protein>
<evidence type="ECO:0000256" key="3">
    <source>
        <dbReference type="PIRSR" id="PIRSR600888-3"/>
    </source>
</evidence>
<feature type="active site" description="Proton acceptor" evidence="2">
    <location>
        <position position="64"/>
    </location>
</feature>
<feature type="active site" description="Proton donor" evidence="2">
    <location>
        <position position="134"/>
    </location>
</feature>
<gene>
    <name evidence="4" type="ORF">J2S44_005482</name>
</gene>
<dbReference type="RefSeq" id="WP_310419774.1">
    <property type="nucleotide sequence ID" value="NZ_JAVDYC010000001.1"/>
</dbReference>
<comment type="caution">
    <text evidence="4">The sequence shown here is derived from an EMBL/GenBank/DDBJ whole genome shotgun (WGS) entry which is preliminary data.</text>
</comment>
<proteinExistence type="inferred from homology"/>
<evidence type="ECO:0000256" key="2">
    <source>
        <dbReference type="PIRSR" id="PIRSR600888-1"/>
    </source>
</evidence>
<dbReference type="GO" id="GO:0000271">
    <property type="term" value="P:polysaccharide biosynthetic process"/>
    <property type="evidence" value="ECO:0007669"/>
    <property type="project" value="TreeGrafter"/>
</dbReference>
<dbReference type="GO" id="GO:0005829">
    <property type="term" value="C:cytosol"/>
    <property type="evidence" value="ECO:0007669"/>
    <property type="project" value="TreeGrafter"/>
</dbReference>
<dbReference type="Gene3D" id="2.60.120.10">
    <property type="entry name" value="Jelly Rolls"/>
    <property type="match status" value="1"/>
</dbReference>
<dbReference type="Pfam" id="PF00908">
    <property type="entry name" value="dTDP_sugar_isom"/>
    <property type="match status" value="1"/>
</dbReference>
<dbReference type="EMBL" id="JAVDYC010000001">
    <property type="protein sequence ID" value="MDR7325232.1"/>
    <property type="molecule type" value="Genomic_DNA"/>
</dbReference>
<dbReference type="AlphaFoldDB" id="A0AAE3ZUI6"/>
<dbReference type="PANTHER" id="PTHR21047:SF2">
    <property type="entry name" value="THYMIDINE DIPHOSPHO-4-KETO-RHAMNOSE 3,5-EPIMERASE"/>
    <property type="match status" value="1"/>
</dbReference>
<feature type="site" description="Participates in a stacking interaction with the thymidine ring of dTDP-4-oxo-6-deoxyglucose" evidence="3">
    <location>
        <position position="140"/>
    </location>
</feature>
<dbReference type="InterPro" id="IPR000888">
    <property type="entry name" value="RmlC-like"/>
</dbReference>
<sequence length="209" mass="22784">MHTAAELAVEGSYVFTPRVFPDARGVFLSPYLDSTFIETLGYPLFPVAQTSYSVSRRGVVRGLHYTATPPGTAKFVSCPHGRVLDLVLDVRVGSPTFGRWDSVVLDSRDFRSVYLPTGVAHMFVALEDDTVMSYILSTEYVFENERALAPLDPALGLPVPADITPILSERDRTAVTFAEARAAGLLPRYETCAEIEAGFCPAKRPHGAA</sequence>
<accession>A0AAE3ZUI6</accession>
<evidence type="ECO:0000313" key="5">
    <source>
        <dbReference type="Proteomes" id="UP001183629"/>
    </source>
</evidence>